<reference evidence="2 3" key="1">
    <citation type="journal article" date="2018" name="Evol. Lett.">
        <title>Horizontal gene cluster transfer increased hallucinogenic mushroom diversity.</title>
        <authorList>
            <person name="Reynolds H.T."/>
            <person name="Vijayakumar V."/>
            <person name="Gluck-Thaler E."/>
            <person name="Korotkin H.B."/>
            <person name="Matheny P.B."/>
            <person name="Slot J.C."/>
        </authorList>
    </citation>
    <scope>NUCLEOTIDE SEQUENCE [LARGE SCALE GENOMIC DNA]</scope>
    <source>
        <strain evidence="2 3">SRW20</strain>
    </source>
</reference>
<comment type="caution">
    <text evidence="2">The sequence shown here is derived from an EMBL/GenBank/DDBJ whole genome shotgun (WGS) entry which is preliminary data.</text>
</comment>
<dbReference type="AlphaFoldDB" id="A0A409WHT6"/>
<evidence type="ECO:0000256" key="1">
    <source>
        <dbReference type="SAM" id="MobiDB-lite"/>
    </source>
</evidence>
<accession>A0A409WHT6</accession>
<feature type="region of interest" description="Disordered" evidence="1">
    <location>
        <begin position="469"/>
        <end position="495"/>
    </location>
</feature>
<proteinExistence type="predicted"/>
<feature type="region of interest" description="Disordered" evidence="1">
    <location>
        <begin position="712"/>
        <end position="848"/>
    </location>
</feature>
<feature type="compositionally biased region" description="Basic residues" evidence="1">
    <location>
        <begin position="95"/>
        <end position="105"/>
    </location>
</feature>
<feature type="compositionally biased region" description="Polar residues" evidence="1">
    <location>
        <begin position="135"/>
        <end position="144"/>
    </location>
</feature>
<feature type="region of interest" description="Disordered" evidence="1">
    <location>
        <begin position="896"/>
        <end position="931"/>
    </location>
</feature>
<feature type="compositionally biased region" description="Basic and acidic residues" evidence="1">
    <location>
        <begin position="813"/>
        <end position="834"/>
    </location>
</feature>
<feature type="compositionally biased region" description="Basic and acidic residues" evidence="1">
    <location>
        <begin position="189"/>
        <end position="206"/>
    </location>
</feature>
<dbReference type="Proteomes" id="UP000284706">
    <property type="component" value="Unassembled WGS sequence"/>
</dbReference>
<dbReference type="OrthoDB" id="2758439at2759"/>
<feature type="compositionally biased region" description="Basic and acidic residues" evidence="1">
    <location>
        <begin position="323"/>
        <end position="340"/>
    </location>
</feature>
<evidence type="ECO:0000313" key="3">
    <source>
        <dbReference type="Proteomes" id="UP000284706"/>
    </source>
</evidence>
<feature type="compositionally biased region" description="Basic and acidic residues" evidence="1">
    <location>
        <begin position="106"/>
        <end position="119"/>
    </location>
</feature>
<gene>
    <name evidence="2" type="ORF">CVT26_015469</name>
</gene>
<sequence>MGRNQASSENGFSSDASPGLRRYTPSTERDQTPFTSTSEGDIQEVKPVFIHRGETRKVRRQFSATPQPEMETRLRRTIKATPGGHDLARSSERRRAQRERTHKPAKATDRKQLHGESERAMSTGTEGSRIPLHSDAQSSRQTLLESPPFNPRPSYNHGWIPQPFAIPQHNLGPAGGGPQNRRSANLTTGDHRPPSIRDDIPHHNSPDPDSMIMLGPPFEEVVRHNQRRTVESTHNVERGNISKSRSSSTTPLFRQRSSRYDLSPTQADALVQGLTDLDVLVERISESTGLRSREILQELQERDGLESDLSKIYMALFLSRTSTESDRPPKENRGGSDDPRLCPNTIQAAYEAFQRDTPHHTLFLKRWWHVHETLLTHRRTHSRQEDFDCHTAALRKLVDQASMTSGFETIFWTVGNDIRRDQSLFQTYSSALVTDFFHGRLCISNSDVESHLKAHVYDQVSRKNLSKNLHIRGGPSLNPVPEDNRDSSRASGPKIVLDSDQINVQPSVDDLDIASQQESPVLDAPAPPKPSVIQEGEEELDNVKWIHHPPASDKPAITNKKNSVAKQRVNRLRQGFHNLTKDCNIPQLQTSTVLLAKMPEILSRNGWVMDNWPEDVDFPCDLKTGKGLAGLSVEDQERLLESLNDPSFPLKVVKKSTKAIPATDPSIFGAPPAPDSQHVRGRRRFLDAERTWDRNGHPRLNHQKAEELTVVPKHVASGDVSGGPGERNIGIKRPAEIEEQQVGKKSRKGRENTAALNITDGTDLPSGHDRNNTDLTRSRAAPGRKDGATPAYPSSGDDRPAFQAFSSNTLTDHTSDPGESDADRHSGRDDEPRTYSRNGNGPFAESGVHGWYSMHQAGQHPQHWAQQVMPFQFSNNQGPHYGPGIQPALQYIPQNAQGPSVVPGNSLAPFPPFRIPGRYGHPPRAHANDSK</sequence>
<name>A0A409WHT6_9AGAR</name>
<feature type="region of interest" description="Disordered" evidence="1">
    <location>
        <begin position="322"/>
        <end position="341"/>
    </location>
</feature>
<protein>
    <submittedName>
        <fullName evidence="2">Uncharacterized protein</fullName>
    </submittedName>
</protein>
<feature type="compositionally biased region" description="Polar residues" evidence="1">
    <location>
        <begin position="241"/>
        <end position="252"/>
    </location>
</feature>
<feature type="region of interest" description="Disordered" evidence="1">
    <location>
        <begin position="231"/>
        <end position="261"/>
    </location>
</feature>
<dbReference type="STRING" id="231916.A0A409WHT6"/>
<feature type="region of interest" description="Disordered" evidence="1">
    <location>
        <begin position="1"/>
        <end position="206"/>
    </location>
</feature>
<dbReference type="EMBL" id="NHYE01005064">
    <property type="protein sequence ID" value="PPQ78067.1"/>
    <property type="molecule type" value="Genomic_DNA"/>
</dbReference>
<evidence type="ECO:0000313" key="2">
    <source>
        <dbReference type="EMBL" id="PPQ78067.1"/>
    </source>
</evidence>
<dbReference type="InParanoid" id="A0A409WHT6"/>
<keyword evidence="3" id="KW-1185">Reference proteome</keyword>
<feature type="compositionally biased region" description="Polar residues" evidence="1">
    <location>
        <begin position="1"/>
        <end position="16"/>
    </location>
</feature>
<organism evidence="2 3">
    <name type="scientific">Gymnopilus dilepis</name>
    <dbReference type="NCBI Taxonomy" id="231916"/>
    <lineage>
        <taxon>Eukaryota</taxon>
        <taxon>Fungi</taxon>
        <taxon>Dikarya</taxon>
        <taxon>Basidiomycota</taxon>
        <taxon>Agaricomycotina</taxon>
        <taxon>Agaricomycetes</taxon>
        <taxon>Agaricomycetidae</taxon>
        <taxon>Agaricales</taxon>
        <taxon>Agaricineae</taxon>
        <taxon>Hymenogastraceae</taxon>
        <taxon>Gymnopilus</taxon>
    </lineage>
</organism>